<dbReference type="EMBL" id="CP002026">
    <property type="protein sequence ID" value="ADH91477.1"/>
    <property type="molecule type" value="Genomic_DNA"/>
</dbReference>
<feature type="signal peptide" evidence="1">
    <location>
        <begin position="1"/>
        <end position="26"/>
    </location>
</feature>
<dbReference type="Proteomes" id="UP000006633">
    <property type="component" value="Chromosome"/>
</dbReference>
<evidence type="ECO:0000313" key="3">
    <source>
        <dbReference type="Proteomes" id="UP000006633"/>
    </source>
</evidence>
<evidence type="ECO:0000313" key="2">
    <source>
        <dbReference type="EMBL" id="ADH91477.1"/>
    </source>
</evidence>
<dbReference type="OrthoDB" id="108782at2"/>
<dbReference type="InterPro" id="IPR021556">
    <property type="entry name" value="DUF2950"/>
</dbReference>
<reference evidence="2 3" key="1">
    <citation type="journal article" date="2012" name="Stand. Genomic Sci.">
        <title>Complete genome sequence of the facultatively chemolithoautotrophic and methylotrophic alpha Proteobacterium Starkeya novella type strain (ATCC 8093(T)).</title>
        <authorList>
            <person name="Kappler U."/>
            <person name="Davenport K."/>
            <person name="Beatson S."/>
            <person name="Lucas S."/>
            <person name="Lapidus A."/>
            <person name="Copeland A."/>
            <person name="Berry K.W."/>
            <person name="Glavina Del Rio T."/>
            <person name="Hammon N."/>
            <person name="Dalin E."/>
            <person name="Tice H."/>
            <person name="Pitluck S."/>
            <person name="Richardson P."/>
            <person name="Bruce D."/>
            <person name="Goodwin L.A."/>
            <person name="Han C."/>
            <person name="Tapia R."/>
            <person name="Detter J.C."/>
            <person name="Chang Y.J."/>
            <person name="Jeffries C.D."/>
            <person name="Land M."/>
            <person name="Hauser L."/>
            <person name="Kyrpides N.C."/>
            <person name="Goker M."/>
            <person name="Ivanova N."/>
            <person name="Klenk H.P."/>
            <person name="Woyke T."/>
        </authorList>
    </citation>
    <scope>NUCLEOTIDE SEQUENCE [LARGE SCALE GENOMIC DNA]</scope>
    <source>
        <strain evidence="3">ATCC 8093 / DSM 506 / JCM 20403 / CCM 1077 / IAM 12100 / NBRC 12443 / NCIMB 10456</strain>
    </source>
</reference>
<protein>
    <recommendedName>
        <fullName evidence="4">DUF2950 domain-containing protein</fullName>
    </recommendedName>
</protein>
<evidence type="ECO:0008006" key="4">
    <source>
        <dbReference type="Google" id="ProtNLM"/>
    </source>
</evidence>
<feature type="chain" id="PRO_5003092389" description="DUF2950 domain-containing protein" evidence="1">
    <location>
        <begin position="27"/>
        <end position="303"/>
    </location>
</feature>
<evidence type="ECO:0000256" key="1">
    <source>
        <dbReference type="SAM" id="SignalP"/>
    </source>
</evidence>
<dbReference type="Pfam" id="PF11453">
    <property type="entry name" value="DUF2950"/>
    <property type="match status" value="1"/>
</dbReference>
<dbReference type="STRING" id="639283.Snov_4208"/>
<sequence>MATSRIMRLATALAFGTGLLTIPAAAQEKFPSPEAAASALVEAARQPGPAALERVFGPGGRELLASGDEETDRFRREVFLNLAAGWVDVADGDDGRKVLVFGKVRWRFPIPLKETGGAWTFDLAAGRQEIIDRAVGRNELTAIGACADYVAAQNEYFASLHDDEPVRQYARRFISTPGRHDGLYWPPATPDDRSPLGERIAAAALQRDAGGKPQPYEGYFYRILTRQGPNAPGGAYDYLVKGRLLGGFAMLAYPESWGKTGVMTFLCDQRGQVYEINLGPETPAIAAGMTAFDPGPDWKPVMP</sequence>
<keyword evidence="1" id="KW-0732">Signal</keyword>
<organism evidence="2 3">
    <name type="scientific">Ancylobacter novellus (strain ATCC 8093 / DSM 506 / JCM 20403 / CCM 1077 / IAM 12100 / NBRC 12443 / NCIMB 10456)</name>
    <name type="common">Starkeya novella</name>
    <dbReference type="NCBI Taxonomy" id="639283"/>
    <lineage>
        <taxon>Bacteria</taxon>
        <taxon>Pseudomonadati</taxon>
        <taxon>Pseudomonadota</taxon>
        <taxon>Alphaproteobacteria</taxon>
        <taxon>Hyphomicrobiales</taxon>
        <taxon>Xanthobacteraceae</taxon>
        <taxon>Ancylobacter</taxon>
    </lineage>
</organism>
<dbReference type="RefSeq" id="WP_013168978.1">
    <property type="nucleotide sequence ID" value="NC_014217.1"/>
</dbReference>
<name>D7A1Q2_ANCN5</name>
<dbReference type="KEGG" id="sno:Snov_4208"/>
<accession>D7A1Q2</accession>
<keyword evidence="3" id="KW-1185">Reference proteome</keyword>
<dbReference type="HOGENOM" id="CLU_078227_0_0_5"/>
<proteinExistence type="predicted"/>
<dbReference type="AlphaFoldDB" id="D7A1Q2"/>
<dbReference type="eggNOG" id="COG4786">
    <property type="taxonomic scope" value="Bacteria"/>
</dbReference>
<gene>
    <name evidence="2" type="ordered locus">Snov_4208</name>
</gene>